<sequence>MLFDLLVVSAAVLLNSRTAAAAGTPCQSVSSMSAAFMSVYPSATQALVPAQAAEDCLKSVPIDKDEDLALIDEMQLFINWQSNLAYLREPPEGYNEERLDVEEEIKKIRDDLDNDKYEDEYTLMFDLSTTLSKAYDFHFGFRPDIRNVFRFRRGNIGRGLKDEFGIVSVSKDGKEVPKLYNYYDIMFSAEEGWTPSPISQINNQSAEEYVQAWSDIFEYHEDHARYNRLFPNQAQNSMGSPVNQFGRSNVPDGDYTTVEHENGTISQYINNAILELDVFEGVESGEDFWTRFLNLGPPTTNSKRDATKIKRQSEPTATGYPTPEILHSEGVIGGYYLSGQGYDDVAVLSVPSFSPETDDGPEEFQDLIGTFLKDATDSGKKKLVIDLRGNGGGRVFLGYDLFKQLFPSEDPYGASTFRANQAFNITGLFMTAVLEDSTYEDALDDFSANGLNGQLASLWTSIFNYKLPLTIDNDNFTSWEDYFGPEVRNNDNFTVPSRKDLNNFFSDDLTLDVTGYRTRANKLNKNQPFKSEDIVLLQDGGCGSTCAVFTEFTKTQGGVKQVVVGGKPETGPMQGVAGSKGSQVFSWTQVYNQAVLAYENMPEYQEQLNETELGQLVFSQRPLMRTSYQASGLSSSGINLRDNIRMNDTSVTPLEFVYEAADCRLFYTADMVRDVTNVWKKTVDGQWGDANSVCVDGSTGQESSTPTAQGQKTSAASTMGASGVLVAIAAFVMAFLML</sequence>
<evidence type="ECO:0000256" key="3">
    <source>
        <dbReference type="SAM" id="SignalP"/>
    </source>
</evidence>
<dbReference type="InterPro" id="IPR056186">
    <property type="entry name" value="PDZ_CPAF-rel"/>
</dbReference>
<dbReference type="GO" id="GO:0006508">
    <property type="term" value="P:proteolysis"/>
    <property type="evidence" value="ECO:0007669"/>
    <property type="project" value="InterPro"/>
</dbReference>
<feature type="chain" id="PRO_5025525657" evidence="3">
    <location>
        <begin position="22"/>
        <end position="738"/>
    </location>
</feature>
<reference evidence="6" key="1">
    <citation type="journal article" date="2020" name="Stud. Mycol.">
        <title>101 Dothideomycetes genomes: a test case for predicting lifestyles and emergence of pathogens.</title>
        <authorList>
            <person name="Haridas S."/>
            <person name="Albert R."/>
            <person name="Binder M."/>
            <person name="Bloem J."/>
            <person name="Labutti K."/>
            <person name="Salamov A."/>
            <person name="Andreopoulos B."/>
            <person name="Baker S."/>
            <person name="Barry K."/>
            <person name="Bills G."/>
            <person name="Bluhm B."/>
            <person name="Cannon C."/>
            <person name="Castanera R."/>
            <person name="Culley D."/>
            <person name="Daum C."/>
            <person name="Ezra D."/>
            <person name="Gonzalez J."/>
            <person name="Henrissat B."/>
            <person name="Kuo A."/>
            <person name="Liang C."/>
            <person name="Lipzen A."/>
            <person name="Lutzoni F."/>
            <person name="Magnuson J."/>
            <person name="Mondo S."/>
            <person name="Nolan M."/>
            <person name="Ohm R."/>
            <person name="Pangilinan J."/>
            <person name="Park H.-J."/>
            <person name="Ramirez L."/>
            <person name="Alfaro M."/>
            <person name="Sun H."/>
            <person name="Tritt A."/>
            <person name="Yoshinaga Y."/>
            <person name="Zwiers L.-H."/>
            <person name="Turgeon B."/>
            <person name="Goodwin S."/>
            <person name="Spatafora J."/>
            <person name="Crous P."/>
            <person name="Grigoriev I."/>
        </authorList>
    </citation>
    <scope>NUCLEOTIDE SEQUENCE</scope>
    <source>
        <strain evidence="6">CBS 122368</strain>
    </source>
</reference>
<dbReference type="Gene3D" id="3.90.226.10">
    <property type="entry name" value="2-enoyl-CoA Hydratase, Chain A, domain 1"/>
    <property type="match status" value="1"/>
</dbReference>
<dbReference type="InterPro" id="IPR052766">
    <property type="entry name" value="S41A_metabolite_peptidase"/>
</dbReference>
<dbReference type="Proteomes" id="UP000800094">
    <property type="component" value="Unassembled WGS sequence"/>
</dbReference>
<feature type="region of interest" description="Disordered" evidence="1">
    <location>
        <begin position="300"/>
        <end position="324"/>
    </location>
</feature>
<dbReference type="Pfam" id="PF23658">
    <property type="entry name" value="PDZ_CPAF_rel"/>
    <property type="match status" value="1"/>
</dbReference>
<dbReference type="RefSeq" id="XP_033685518.1">
    <property type="nucleotide sequence ID" value="XM_033823507.1"/>
</dbReference>
<dbReference type="GeneID" id="54576837"/>
<evidence type="ECO:0000256" key="2">
    <source>
        <dbReference type="SAM" id="Phobius"/>
    </source>
</evidence>
<keyword evidence="3" id="KW-0732">Signal</keyword>
<dbReference type="GO" id="GO:0008236">
    <property type="term" value="F:serine-type peptidase activity"/>
    <property type="evidence" value="ECO:0007669"/>
    <property type="project" value="InterPro"/>
</dbReference>
<evidence type="ECO:0000259" key="4">
    <source>
        <dbReference type="Pfam" id="PF03572"/>
    </source>
</evidence>
<dbReference type="SUPFAM" id="SSF52096">
    <property type="entry name" value="ClpP/crotonase"/>
    <property type="match status" value="1"/>
</dbReference>
<keyword evidence="2" id="KW-0472">Membrane</keyword>
<keyword evidence="2" id="KW-1133">Transmembrane helix</keyword>
<accession>A0A6A6IIW5</accession>
<dbReference type="PANTHER" id="PTHR37049">
    <property type="entry name" value="PEPTIDASE S41 FAMILY PROTEIN"/>
    <property type="match status" value="1"/>
</dbReference>
<feature type="transmembrane region" description="Helical" evidence="2">
    <location>
        <begin position="719"/>
        <end position="737"/>
    </location>
</feature>
<feature type="signal peptide" evidence="3">
    <location>
        <begin position="1"/>
        <end position="21"/>
    </location>
</feature>
<evidence type="ECO:0000313" key="6">
    <source>
        <dbReference type="EMBL" id="KAF2250514.1"/>
    </source>
</evidence>
<dbReference type="AlphaFoldDB" id="A0A6A6IIW5"/>
<keyword evidence="7" id="KW-1185">Reference proteome</keyword>
<dbReference type="PANTHER" id="PTHR37049:SF4">
    <property type="entry name" value="RHODANESE DOMAIN-CONTAINING PROTEIN"/>
    <property type="match status" value="1"/>
</dbReference>
<dbReference type="Pfam" id="PF03572">
    <property type="entry name" value="Peptidase_S41"/>
    <property type="match status" value="1"/>
</dbReference>
<proteinExistence type="predicted"/>
<evidence type="ECO:0000259" key="5">
    <source>
        <dbReference type="Pfam" id="PF23658"/>
    </source>
</evidence>
<feature type="compositionally biased region" description="Basic and acidic residues" evidence="1">
    <location>
        <begin position="302"/>
        <end position="313"/>
    </location>
</feature>
<dbReference type="InterPro" id="IPR005151">
    <property type="entry name" value="Tail-specific_protease"/>
</dbReference>
<dbReference type="InterPro" id="IPR029045">
    <property type="entry name" value="ClpP/crotonase-like_dom_sf"/>
</dbReference>
<gene>
    <name evidence="6" type="ORF">BU26DRAFT_423356</name>
</gene>
<evidence type="ECO:0000313" key="7">
    <source>
        <dbReference type="Proteomes" id="UP000800094"/>
    </source>
</evidence>
<feature type="domain" description="Tail specific protease" evidence="4">
    <location>
        <begin position="344"/>
        <end position="567"/>
    </location>
</feature>
<organism evidence="6 7">
    <name type="scientific">Trematosphaeria pertusa</name>
    <dbReference type="NCBI Taxonomy" id="390896"/>
    <lineage>
        <taxon>Eukaryota</taxon>
        <taxon>Fungi</taxon>
        <taxon>Dikarya</taxon>
        <taxon>Ascomycota</taxon>
        <taxon>Pezizomycotina</taxon>
        <taxon>Dothideomycetes</taxon>
        <taxon>Pleosporomycetidae</taxon>
        <taxon>Pleosporales</taxon>
        <taxon>Massarineae</taxon>
        <taxon>Trematosphaeriaceae</taxon>
        <taxon>Trematosphaeria</taxon>
    </lineage>
</organism>
<keyword evidence="2" id="KW-0812">Transmembrane</keyword>
<dbReference type="EMBL" id="ML987193">
    <property type="protein sequence ID" value="KAF2250514.1"/>
    <property type="molecule type" value="Genomic_DNA"/>
</dbReference>
<name>A0A6A6IIW5_9PLEO</name>
<dbReference type="OrthoDB" id="27214at2759"/>
<protein>
    <submittedName>
        <fullName evidence="6">Uncharacterized protein</fullName>
    </submittedName>
</protein>
<feature type="domain" description="CPAF-like PDZ" evidence="5">
    <location>
        <begin position="162"/>
        <end position="276"/>
    </location>
</feature>
<evidence type="ECO:0000256" key="1">
    <source>
        <dbReference type="SAM" id="MobiDB-lite"/>
    </source>
</evidence>